<gene>
    <name evidence="2" type="ORF">niasHS_011735</name>
</gene>
<protein>
    <submittedName>
        <fullName evidence="2">Uncharacterized protein</fullName>
    </submittedName>
</protein>
<feature type="chain" id="PRO_5044874677" evidence="1">
    <location>
        <begin position="19"/>
        <end position="302"/>
    </location>
</feature>
<comment type="caution">
    <text evidence="2">The sequence shown here is derived from an EMBL/GenBank/DDBJ whole genome shotgun (WGS) entry which is preliminary data.</text>
</comment>
<keyword evidence="3" id="KW-1185">Reference proteome</keyword>
<proteinExistence type="predicted"/>
<evidence type="ECO:0000313" key="2">
    <source>
        <dbReference type="EMBL" id="KAL3076072.1"/>
    </source>
</evidence>
<dbReference type="AlphaFoldDB" id="A0ABD2I766"/>
<organism evidence="2 3">
    <name type="scientific">Heterodera schachtii</name>
    <name type="common">Sugarbeet cyst nematode worm</name>
    <name type="synonym">Tylenchus schachtii</name>
    <dbReference type="NCBI Taxonomy" id="97005"/>
    <lineage>
        <taxon>Eukaryota</taxon>
        <taxon>Metazoa</taxon>
        <taxon>Ecdysozoa</taxon>
        <taxon>Nematoda</taxon>
        <taxon>Chromadorea</taxon>
        <taxon>Rhabditida</taxon>
        <taxon>Tylenchina</taxon>
        <taxon>Tylenchomorpha</taxon>
        <taxon>Tylenchoidea</taxon>
        <taxon>Heteroderidae</taxon>
        <taxon>Heteroderinae</taxon>
        <taxon>Heterodera</taxon>
    </lineage>
</organism>
<reference evidence="2 3" key="1">
    <citation type="submission" date="2024-10" db="EMBL/GenBank/DDBJ databases">
        <authorList>
            <person name="Kim D."/>
        </authorList>
    </citation>
    <scope>NUCLEOTIDE SEQUENCE [LARGE SCALE GENOMIC DNA]</scope>
    <source>
        <strain evidence="2">Taebaek</strain>
    </source>
</reference>
<accession>A0ABD2I766</accession>
<feature type="signal peptide" evidence="1">
    <location>
        <begin position="1"/>
        <end position="18"/>
    </location>
</feature>
<evidence type="ECO:0000256" key="1">
    <source>
        <dbReference type="SAM" id="SignalP"/>
    </source>
</evidence>
<dbReference type="EMBL" id="JBICCN010000341">
    <property type="protein sequence ID" value="KAL3076072.1"/>
    <property type="molecule type" value="Genomic_DNA"/>
</dbReference>
<dbReference type="Proteomes" id="UP001620645">
    <property type="component" value="Unassembled WGS sequence"/>
</dbReference>
<name>A0ABD2I766_HETSC</name>
<evidence type="ECO:0000313" key="3">
    <source>
        <dbReference type="Proteomes" id="UP001620645"/>
    </source>
</evidence>
<sequence length="302" mass="33336">MLFHIILPLIVYFNPANADTLGNGTASGFLSRVLRQQVGPSKQMFDWKTGKEIKLATEDRTPIMFNSDGEIEIDGLLINGAVPELIKLYFDSGPEDNERQLTLRMCAAPCLCDGLPCECKLTVCYVGLMDPATEAIRSQFFLENFEKDNEIANDCKKAQKKWKAFNGQVLHGFRLEYDADLHTLKVSTSINSTSESFDLPKTDLPSKCINIMLGENGYLDGYVEGNRKAHEDTLKEKAWYGYLLCMESGITALSYDFLAGIPQGGEIGIIGKAGPLGLYLKGAIKCSGKRCEKSKSSVIYGP</sequence>
<keyword evidence="1" id="KW-0732">Signal</keyword>